<dbReference type="Pfam" id="PF00060">
    <property type="entry name" value="Lig_chan"/>
    <property type="match status" value="1"/>
</dbReference>
<keyword evidence="9" id="KW-0325">Glycoprotein</keyword>
<keyword evidence="8" id="KW-0675">Receptor</keyword>
<organism evidence="15 16">
    <name type="scientific">Lottia gigantea</name>
    <name type="common">Giant owl limpet</name>
    <dbReference type="NCBI Taxonomy" id="225164"/>
    <lineage>
        <taxon>Eukaryota</taxon>
        <taxon>Metazoa</taxon>
        <taxon>Spiralia</taxon>
        <taxon>Lophotrochozoa</taxon>
        <taxon>Mollusca</taxon>
        <taxon>Gastropoda</taxon>
        <taxon>Patellogastropoda</taxon>
        <taxon>Lottioidea</taxon>
        <taxon>Lottiidae</taxon>
        <taxon>Lottia</taxon>
    </lineage>
</organism>
<feature type="transmembrane region" description="Helical" evidence="12">
    <location>
        <begin position="332"/>
        <end position="351"/>
    </location>
</feature>
<evidence type="ECO:0000256" key="5">
    <source>
        <dbReference type="ARBA" id="ARBA00022989"/>
    </source>
</evidence>
<dbReference type="SUPFAM" id="SSF53850">
    <property type="entry name" value="Periplasmic binding protein-like II"/>
    <property type="match status" value="1"/>
</dbReference>
<dbReference type="AlphaFoldDB" id="V4B1L8"/>
<dbReference type="KEGG" id="lgi:LOTGIDRAFT_170286"/>
<dbReference type="SMART" id="SM00079">
    <property type="entry name" value="PBPe"/>
    <property type="match status" value="1"/>
</dbReference>
<evidence type="ECO:0000256" key="2">
    <source>
        <dbReference type="ARBA" id="ARBA00022448"/>
    </source>
</evidence>
<feature type="transmembrane region" description="Helical" evidence="12">
    <location>
        <begin position="363"/>
        <end position="382"/>
    </location>
</feature>
<feature type="domain" description="Ionotropic glutamate receptor L-glutamate and glycine-binding" evidence="14">
    <location>
        <begin position="177"/>
        <end position="235"/>
    </location>
</feature>
<protein>
    <recommendedName>
        <fullName evidence="17">Ionotropic glutamate receptor L-glutamate and glycine-binding domain-containing protein</fullName>
    </recommendedName>
</protein>
<dbReference type="OMA" id="RDIDENC"/>
<keyword evidence="6" id="KW-0406">Ion transport</keyword>
<evidence type="ECO:0000256" key="10">
    <source>
        <dbReference type="ARBA" id="ARBA00023286"/>
    </source>
</evidence>
<dbReference type="OrthoDB" id="9997229at2759"/>
<keyword evidence="5 12" id="KW-1133">Transmembrane helix</keyword>
<accession>V4B1L8</accession>
<comment type="subcellular location">
    <subcellularLocation>
        <location evidence="1">Cell membrane</location>
        <topology evidence="1">Multi-pass membrane protein</topology>
    </subcellularLocation>
</comment>
<dbReference type="InterPro" id="IPR019594">
    <property type="entry name" value="Glu/Gly-bd"/>
</dbReference>
<dbReference type="GO" id="GO:0005886">
    <property type="term" value="C:plasma membrane"/>
    <property type="evidence" value="ECO:0007669"/>
    <property type="project" value="UniProtKB-SubCell"/>
</dbReference>
<dbReference type="Pfam" id="PF10613">
    <property type="entry name" value="Lig_chan-Glu_bd"/>
    <property type="match status" value="1"/>
</dbReference>
<evidence type="ECO:0000256" key="11">
    <source>
        <dbReference type="ARBA" id="ARBA00023303"/>
    </source>
</evidence>
<dbReference type="InterPro" id="IPR052192">
    <property type="entry name" value="Insect_Ionotropic_Sensory_Rcpt"/>
</dbReference>
<name>V4B1L8_LOTGI</name>
<dbReference type="InterPro" id="IPR001320">
    <property type="entry name" value="Iontro_rcpt_C"/>
</dbReference>
<evidence type="ECO:0000313" key="15">
    <source>
        <dbReference type="EMBL" id="ESO82139.1"/>
    </source>
</evidence>
<feature type="transmembrane region" description="Helical" evidence="12">
    <location>
        <begin position="550"/>
        <end position="573"/>
    </location>
</feature>
<evidence type="ECO:0000256" key="9">
    <source>
        <dbReference type="ARBA" id="ARBA00023180"/>
    </source>
</evidence>
<dbReference type="RefSeq" id="XP_009067167.1">
    <property type="nucleotide sequence ID" value="XM_009068919.1"/>
</dbReference>
<dbReference type="PANTHER" id="PTHR42643">
    <property type="entry name" value="IONOTROPIC RECEPTOR 20A-RELATED"/>
    <property type="match status" value="1"/>
</dbReference>
<evidence type="ECO:0000259" key="13">
    <source>
        <dbReference type="SMART" id="SM00079"/>
    </source>
</evidence>
<evidence type="ECO:0000256" key="6">
    <source>
        <dbReference type="ARBA" id="ARBA00023065"/>
    </source>
</evidence>
<gene>
    <name evidence="15" type="ORF">LOTGIDRAFT_170286</name>
</gene>
<evidence type="ECO:0000256" key="1">
    <source>
        <dbReference type="ARBA" id="ARBA00004651"/>
    </source>
</evidence>
<dbReference type="SMART" id="SM00918">
    <property type="entry name" value="Lig_chan-Glu_bd"/>
    <property type="match status" value="1"/>
</dbReference>
<evidence type="ECO:0000259" key="14">
    <source>
        <dbReference type="SMART" id="SM00918"/>
    </source>
</evidence>
<evidence type="ECO:0000256" key="4">
    <source>
        <dbReference type="ARBA" id="ARBA00022692"/>
    </source>
</evidence>
<evidence type="ECO:0000256" key="12">
    <source>
        <dbReference type="SAM" id="Phobius"/>
    </source>
</evidence>
<keyword evidence="7 12" id="KW-0472">Membrane</keyword>
<evidence type="ECO:0000256" key="3">
    <source>
        <dbReference type="ARBA" id="ARBA00022475"/>
    </source>
</evidence>
<keyword evidence="4 12" id="KW-0812">Transmembrane</keyword>
<evidence type="ECO:0000256" key="8">
    <source>
        <dbReference type="ARBA" id="ARBA00023170"/>
    </source>
</evidence>
<dbReference type="Gene3D" id="3.40.190.10">
    <property type="entry name" value="Periplasmic binding protein-like II"/>
    <property type="match status" value="1"/>
</dbReference>
<dbReference type="GO" id="GO:0050906">
    <property type="term" value="P:detection of stimulus involved in sensory perception"/>
    <property type="evidence" value="ECO:0007669"/>
    <property type="project" value="UniProtKB-ARBA"/>
</dbReference>
<keyword evidence="3" id="KW-1003">Cell membrane</keyword>
<dbReference type="PANTHER" id="PTHR42643:SF24">
    <property type="entry name" value="IONOTROPIC RECEPTOR 60A"/>
    <property type="match status" value="1"/>
</dbReference>
<reference evidence="15 16" key="1">
    <citation type="journal article" date="2013" name="Nature">
        <title>Insights into bilaterian evolution from three spiralian genomes.</title>
        <authorList>
            <person name="Simakov O."/>
            <person name="Marletaz F."/>
            <person name="Cho S.J."/>
            <person name="Edsinger-Gonzales E."/>
            <person name="Havlak P."/>
            <person name="Hellsten U."/>
            <person name="Kuo D.H."/>
            <person name="Larsson T."/>
            <person name="Lv J."/>
            <person name="Arendt D."/>
            <person name="Savage R."/>
            <person name="Osoegawa K."/>
            <person name="de Jong P."/>
            <person name="Grimwood J."/>
            <person name="Chapman J.A."/>
            <person name="Shapiro H."/>
            <person name="Aerts A."/>
            <person name="Otillar R.P."/>
            <person name="Terry A.Y."/>
            <person name="Boore J.L."/>
            <person name="Grigoriev I.V."/>
            <person name="Lindberg D.R."/>
            <person name="Seaver E.C."/>
            <person name="Weisblat D.A."/>
            <person name="Putnam N.H."/>
            <person name="Rokhsar D.S."/>
        </authorList>
    </citation>
    <scope>NUCLEOTIDE SEQUENCE [LARGE SCALE GENOMIC DNA]</scope>
</reference>
<dbReference type="CTD" id="20241361"/>
<keyword evidence="11" id="KW-0407">Ion channel</keyword>
<keyword evidence="10" id="KW-1071">Ligand-gated ion channel</keyword>
<dbReference type="GeneID" id="20241361"/>
<evidence type="ECO:0000313" key="16">
    <source>
        <dbReference type="Proteomes" id="UP000030746"/>
    </source>
</evidence>
<dbReference type="EMBL" id="KB204017">
    <property type="protein sequence ID" value="ESO82139.1"/>
    <property type="molecule type" value="Genomic_DNA"/>
</dbReference>
<keyword evidence="2" id="KW-0813">Transport</keyword>
<dbReference type="HOGENOM" id="CLU_007257_10_0_1"/>
<evidence type="ECO:0000256" key="7">
    <source>
        <dbReference type="ARBA" id="ARBA00023136"/>
    </source>
</evidence>
<feature type="domain" description="Ionotropic glutamate receptor C-terminal" evidence="13">
    <location>
        <begin position="165"/>
        <end position="530"/>
    </location>
</feature>
<dbReference type="GO" id="GO:0015276">
    <property type="term" value="F:ligand-gated monoatomic ion channel activity"/>
    <property type="evidence" value="ECO:0007669"/>
    <property type="project" value="InterPro"/>
</dbReference>
<sequence>MLMDDALSLCLGQNSGFMTTRYDLTNSSHANMKDILINEYDNVRSNVNTLLVLGQKTAELLDVFNRSKWPFNHYIHYATNSKWIIIDKDKNFTKSLDTLKQMNVLVIGHHGSCVHLYCPINGTELDLRCMDMADYQNISIGDLQTAPCDERDFFPNLKNKLSRLHLNIGVIESVSFFEIHVDGNNVTAYTGIIPLLVKILAYELNFTYSFVLPADRSWGIKENGEWNGMIKDLIEHRTNVIAADLTVTSERFEVVDFVFPAIMIQDLGILYRKGIQGQESDWIRVFGPLDPSVYAVTFSCLIVVGVLLLVLDRDQKSNTFLMHIKRLMNVEYVSSVMLSVIGVVLLQGNGLRPRTASSKMLAATFWMFCIVITGTYIGNLTARMTISVVSKPFTNLEGLVASKDWTWGVGGEFTADMIRLHQEVTMKKVWNGLVNLNRTVPGVLDFNNTFQFSRILDPSLKYAYIVLDAKYFVNNRMDCAFELSDSVLSGLSIALAVNKNSSLRAEFEKVMWGLFNNGILDKIHDDHYRDNRPLSCLKPTPRKTVQANDLLGAVLVVIFGVGLAFIVLLLEWIPRFCKSCRKDDNRH</sequence>
<dbReference type="Proteomes" id="UP000030746">
    <property type="component" value="Unassembled WGS sequence"/>
</dbReference>
<keyword evidence="16" id="KW-1185">Reference proteome</keyword>
<dbReference type="Gene3D" id="1.10.287.70">
    <property type="match status" value="1"/>
</dbReference>
<feature type="transmembrane region" description="Helical" evidence="12">
    <location>
        <begin position="293"/>
        <end position="311"/>
    </location>
</feature>
<evidence type="ECO:0008006" key="17">
    <source>
        <dbReference type="Google" id="ProtNLM"/>
    </source>
</evidence>
<proteinExistence type="predicted"/>